<dbReference type="Pfam" id="PF07714">
    <property type="entry name" value="PK_Tyr_Ser-Thr"/>
    <property type="match status" value="1"/>
</dbReference>
<dbReference type="InterPro" id="IPR011009">
    <property type="entry name" value="Kinase-like_dom_sf"/>
</dbReference>
<dbReference type="PRINTS" id="PR00109">
    <property type="entry name" value="TYRKINASE"/>
</dbReference>
<dbReference type="Proteomes" id="UP000267027">
    <property type="component" value="Unassembled WGS sequence"/>
</dbReference>
<dbReference type="InterPro" id="IPR050122">
    <property type="entry name" value="RTK"/>
</dbReference>
<keyword evidence="3" id="KW-1185">Reference proteome</keyword>
<dbReference type="Gene3D" id="1.10.510.10">
    <property type="entry name" value="Transferase(Phosphotransferase) domain 1"/>
    <property type="match status" value="1"/>
</dbReference>
<evidence type="ECO:0000259" key="1">
    <source>
        <dbReference type="PROSITE" id="PS50011"/>
    </source>
</evidence>
<dbReference type="InterPro" id="IPR008266">
    <property type="entry name" value="Tyr_kinase_AS"/>
</dbReference>
<dbReference type="GO" id="GO:0005524">
    <property type="term" value="F:ATP binding"/>
    <property type="evidence" value="ECO:0007669"/>
    <property type="project" value="InterPro"/>
</dbReference>
<dbReference type="GO" id="GO:0043235">
    <property type="term" value="C:receptor complex"/>
    <property type="evidence" value="ECO:0007669"/>
    <property type="project" value="TreeGrafter"/>
</dbReference>
<evidence type="ECO:0000313" key="4">
    <source>
        <dbReference type="WBParaSite" id="ACOC_0000678801-mRNA-1"/>
    </source>
</evidence>
<accession>A0A158PHU7</accession>
<reference evidence="4" key="1">
    <citation type="submission" date="2016-04" db="UniProtKB">
        <authorList>
            <consortium name="WormBaseParasite"/>
        </authorList>
    </citation>
    <scope>IDENTIFICATION</scope>
</reference>
<dbReference type="EMBL" id="UYYA01003977">
    <property type="protein sequence ID" value="VDM58374.1"/>
    <property type="molecule type" value="Genomic_DNA"/>
</dbReference>
<organism evidence="4">
    <name type="scientific">Angiostrongylus costaricensis</name>
    <name type="common">Nematode worm</name>
    <dbReference type="NCBI Taxonomy" id="334426"/>
    <lineage>
        <taxon>Eukaryota</taxon>
        <taxon>Metazoa</taxon>
        <taxon>Ecdysozoa</taxon>
        <taxon>Nematoda</taxon>
        <taxon>Chromadorea</taxon>
        <taxon>Rhabditida</taxon>
        <taxon>Rhabditina</taxon>
        <taxon>Rhabditomorpha</taxon>
        <taxon>Strongyloidea</taxon>
        <taxon>Metastrongylidae</taxon>
        <taxon>Angiostrongylus</taxon>
    </lineage>
</organism>
<dbReference type="PANTHER" id="PTHR24416">
    <property type="entry name" value="TYROSINE-PROTEIN KINASE RECEPTOR"/>
    <property type="match status" value="1"/>
</dbReference>
<feature type="domain" description="Protein kinase" evidence="1">
    <location>
        <begin position="210"/>
        <end position="486"/>
    </location>
</feature>
<name>A0A158PHU7_ANGCS</name>
<dbReference type="OrthoDB" id="4062651at2759"/>
<dbReference type="GO" id="GO:0004714">
    <property type="term" value="F:transmembrane receptor protein tyrosine kinase activity"/>
    <property type="evidence" value="ECO:0007669"/>
    <property type="project" value="TreeGrafter"/>
</dbReference>
<dbReference type="SUPFAM" id="SSF56112">
    <property type="entry name" value="Protein kinase-like (PK-like)"/>
    <property type="match status" value="1"/>
</dbReference>
<sequence length="489" mass="56560">MWMFVVEAFEPLLVIPRNVKSRKASVGPVEIECVCLWDYFGGDTCMDVNCWAGTEMNVVAEEYQIRPLSKSEYLRLPLRWSLVRIVGDQPQAALGLIPSCWLVAKKFVHENPGLFSYPYWYLGICNVDTAYNHLISDRSAQRPGVFVIFSPVCMNPDPNDYRPFLLMMLCEAAKRTTKLQDDVIERERYGELWNVYFQILTITRSISGHYELFGNRYNTLYDLVYHLSQTKSELPHKLLYGTLSKVGNIERKISNFHFVKILILSGFFQQLKHPNVVRFFGFSLEAAESNILLIFEMMDKGALDSFCRINYQISVNETVDWLCQIARGMAHLHAQIPVIVHGDLAARNVLVCSHPIDVTRYILKITDFGISKRTRSETFATYDDPNKIPFKWLPPEVLKSREMTPKADVWSYGVLAHELYGIGEPYGMLGPEKVIHALNDGHRFERQPKMPHFVYDVVLQCWRRLPVDRPHFRLVIILLHVDDIFVKVT</sequence>
<dbReference type="PANTHER" id="PTHR24416:SF617">
    <property type="entry name" value="RET ONCOGENE, ISOFORM A"/>
    <property type="match status" value="1"/>
</dbReference>
<dbReference type="PROSITE" id="PS50011">
    <property type="entry name" value="PROTEIN_KINASE_DOM"/>
    <property type="match status" value="1"/>
</dbReference>
<gene>
    <name evidence="2" type="ORF">ACOC_LOCUS6789</name>
</gene>
<dbReference type="InterPro" id="IPR000719">
    <property type="entry name" value="Prot_kinase_dom"/>
</dbReference>
<evidence type="ECO:0000313" key="3">
    <source>
        <dbReference type="Proteomes" id="UP000267027"/>
    </source>
</evidence>
<protein>
    <submittedName>
        <fullName evidence="4">Protein kinase domain-containing protein</fullName>
    </submittedName>
</protein>
<dbReference type="WBParaSite" id="ACOC_0000678801-mRNA-1">
    <property type="protein sequence ID" value="ACOC_0000678801-mRNA-1"/>
    <property type="gene ID" value="ACOC_0000678801"/>
</dbReference>
<dbReference type="GO" id="GO:0005886">
    <property type="term" value="C:plasma membrane"/>
    <property type="evidence" value="ECO:0007669"/>
    <property type="project" value="TreeGrafter"/>
</dbReference>
<evidence type="ECO:0000313" key="2">
    <source>
        <dbReference type="EMBL" id="VDM58374.1"/>
    </source>
</evidence>
<dbReference type="GO" id="GO:0007169">
    <property type="term" value="P:cell surface receptor protein tyrosine kinase signaling pathway"/>
    <property type="evidence" value="ECO:0007669"/>
    <property type="project" value="TreeGrafter"/>
</dbReference>
<dbReference type="STRING" id="334426.A0A158PHU7"/>
<dbReference type="InterPro" id="IPR001245">
    <property type="entry name" value="Ser-Thr/Tyr_kinase_cat_dom"/>
</dbReference>
<dbReference type="PROSITE" id="PS00109">
    <property type="entry name" value="PROTEIN_KINASE_TYR"/>
    <property type="match status" value="1"/>
</dbReference>
<proteinExistence type="predicted"/>
<reference evidence="2 3" key="2">
    <citation type="submission" date="2018-11" db="EMBL/GenBank/DDBJ databases">
        <authorList>
            <consortium name="Pathogen Informatics"/>
        </authorList>
    </citation>
    <scope>NUCLEOTIDE SEQUENCE [LARGE SCALE GENOMIC DNA]</scope>
    <source>
        <strain evidence="2 3">Costa Rica</strain>
    </source>
</reference>
<dbReference type="AlphaFoldDB" id="A0A158PHU7"/>